<feature type="transmembrane region" description="Helical" evidence="2">
    <location>
        <begin position="218"/>
        <end position="235"/>
    </location>
</feature>
<dbReference type="PANTHER" id="PTHR38588:SF1">
    <property type="entry name" value="BLL0334 PROTEIN"/>
    <property type="match status" value="1"/>
</dbReference>
<evidence type="ECO:0000313" key="4">
    <source>
        <dbReference type="Proteomes" id="UP001589788"/>
    </source>
</evidence>
<evidence type="ECO:0000256" key="2">
    <source>
        <dbReference type="SAM" id="Phobius"/>
    </source>
</evidence>
<proteinExistence type="predicted"/>
<dbReference type="Proteomes" id="UP001589788">
    <property type="component" value="Unassembled WGS sequence"/>
</dbReference>
<dbReference type="Pfam" id="PF06240">
    <property type="entry name" value="COXG"/>
    <property type="match status" value="1"/>
</dbReference>
<keyword evidence="2" id="KW-1133">Transmembrane helix</keyword>
<gene>
    <name evidence="3" type="ORF">ACFFRE_05915</name>
</gene>
<dbReference type="SUPFAM" id="SSF55961">
    <property type="entry name" value="Bet v1-like"/>
    <property type="match status" value="1"/>
</dbReference>
<sequence length="243" mass="25832">MELTNELEVPVDVDHAWAVLTDLERIAPCMPGAQLQEVVGDEYRGVVKVKVGPITAQYRGAARFVERDDQAHRAVLRAEGRDTRGQGTATATVTATLEPRGERTVVKLHTDLAITGKVAQFGRGVLADVSSKLLTQFAERLEHDVLAGDGAPQGGGSGSRGDEAAGEQHVTSQPGPGEGPAGTATSNGAPGERRQVPLREVEPVDLLETAGSPLLKRLLPLLGGVGLLGVVVALWRRRRVRRR</sequence>
<keyword evidence="2" id="KW-0812">Transmembrane</keyword>
<dbReference type="RefSeq" id="WP_377788963.1">
    <property type="nucleotide sequence ID" value="NZ_JBHLYQ010000042.1"/>
</dbReference>
<keyword evidence="2" id="KW-0472">Membrane</keyword>
<evidence type="ECO:0000256" key="1">
    <source>
        <dbReference type="SAM" id="MobiDB-lite"/>
    </source>
</evidence>
<dbReference type="Gene3D" id="3.30.530.20">
    <property type="match status" value="1"/>
</dbReference>
<dbReference type="CDD" id="cd07823">
    <property type="entry name" value="SRPBCC_5"/>
    <property type="match status" value="1"/>
</dbReference>
<name>A0ABV6C1V7_9ACTN</name>
<protein>
    <submittedName>
        <fullName evidence="3">SRPBCC family protein</fullName>
    </submittedName>
</protein>
<evidence type="ECO:0000313" key="3">
    <source>
        <dbReference type="EMBL" id="MFC0081680.1"/>
    </source>
</evidence>
<dbReference type="EMBL" id="JBHLYQ010000042">
    <property type="protein sequence ID" value="MFC0081680.1"/>
    <property type="molecule type" value="Genomic_DNA"/>
</dbReference>
<feature type="region of interest" description="Disordered" evidence="1">
    <location>
        <begin position="146"/>
        <end position="198"/>
    </location>
</feature>
<dbReference type="InterPro" id="IPR010419">
    <property type="entry name" value="CO_DH_gsu"/>
</dbReference>
<reference evidence="3 4" key="1">
    <citation type="submission" date="2024-09" db="EMBL/GenBank/DDBJ databases">
        <authorList>
            <person name="Sun Q."/>
            <person name="Mori K."/>
        </authorList>
    </citation>
    <scope>NUCLEOTIDE SEQUENCE [LARGE SCALE GENOMIC DNA]</scope>
    <source>
        <strain evidence="3 4">JCM 15389</strain>
    </source>
</reference>
<keyword evidence="4" id="KW-1185">Reference proteome</keyword>
<comment type="caution">
    <text evidence="3">The sequence shown here is derived from an EMBL/GenBank/DDBJ whole genome shotgun (WGS) entry which is preliminary data.</text>
</comment>
<organism evidence="3 4">
    <name type="scientific">Aciditerrimonas ferrireducens</name>
    <dbReference type="NCBI Taxonomy" id="667306"/>
    <lineage>
        <taxon>Bacteria</taxon>
        <taxon>Bacillati</taxon>
        <taxon>Actinomycetota</taxon>
        <taxon>Acidimicrobiia</taxon>
        <taxon>Acidimicrobiales</taxon>
        <taxon>Acidimicrobiaceae</taxon>
        <taxon>Aciditerrimonas</taxon>
    </lineage>
</organism>
<dbReference type="InterPro" id="IPR023393">
    <property type="entry name" value="START-like_dom_sf"/>
</dbReference>
<dbReference type="PANTHER" id="PTHR38588">
    <property type="entry name" value="BLL0334 PROTEIN"/>
    <property type="match status" value="1"/>
</dbReference>
<accession>A0ABV6C1V7</accession>